<sequence>TQNHPVIFACKEHVKEAKAQYTGSFSKDYPEVEFELSADWQKNMKNTEKRERVLSAMINVRYNLFGNNNNIHYNEKYKNQVSQAEALCDIKEREVKASVKLSYNAYESLSLAKKYIEEAKKKTTSIANSYKERIEVETISFEKLIQRNNQKLDAEINEIENRYDLILAKYRVLHGMGLLLKHFDMNQHASQR</sequence>
<keyword evidence="2" id="KW-0813">Transport</keyword>
<feature type="non-terminal residue" evidence="8">
    <location>
        <position position="1"/>
    </location>
</feature>
<evidence type="ECO:0008006" key="9">
    <source>
        <dbReference type="Google" id="ProtNLM"/>
    </source>
</evidence>
<reference evidence="8" key="1">
    <citation type="submission" date="2018-05" db="EMBL/GenBank/DDBJ databases">
        <authorList>
            <person name="Lanie J.A."/>
            <person name="Ng W.-L."/>
            <person name="Kazmierczak K.M."/>
            <person name="Andrzejewski T.M."/>
            <person name="Davidsen T.M."/>
            <person name="Wayne K.J."/>
            <person name="Tettelin H."/>
            <person name="Glass J.I."/>
            <person name="Rusch D."/>
            <person name="Podicherti R."/>
            <person name="Tsui H.-C.T."/>
            <person name="Winkler M.E."/>
        </authorList>
    </citation>
    <scope>NUCLEOTIDE SEQUENCE</scope>
</reference>
<keyword evidence="3" id="KW-1134">Transmembrane beta strand</keyword>
<dbReference type="InterPro" id="IPR003423">
    <property type="entry name" value="OMP_efflux"/>
</dbReference>
<dbReference type="GO" id="GO:1990281">
    <property type="term" value="C:efflux pump complex"/>
    <property type="evidence" value="ECO:0007669"/>
    <property type="project" value="TreeGrafter"/>
</dbReference>
<dbReference type="AlphaFoldDB" id="A0A381ZEP9"/>
<evidence type="ECO:0000256" key="7">
    <source>
        <dbReference type="SAM" id="Coils"/>
    </source>
</evidence>
<dbReference type="Gene3D" id="1.20.1600.10">
    <property type="entry name" value="Outer membrane efflux proteins (OEP)"/>
    <property type="match status" value="1"/>
</dbReference>
<evidence type="ECO:0000256" key="4">
    <source>
        <dbReference type="ARBA" id="ARBA00022692"/>
    </source>
</evidence>
<evidence type="ECO:0000313" key="8">
    <source>
        <dbReference type="EMBL" id="SVA87746.1"/>
    </source>
</evidence>
<keyword evidence="7" id="KW-0175">Coiled coil</keyword>
<proteinExistence type="predicted"/>
<name>A0A381ZEP9_9ZZZZ</name>
<evidence type="ECO:0000256" key="6">
    <source>
        <dbReference type="ARBA" id="ARBA00023237"/>
    </source>
</evidence>
<dbReference type="GO" id="GO:0015562">
    <property type="term" value="F:efflux transmembrane transporter activity"/>
    <property type="evidence" value="ECO:0007669"/>
    <property type="project" value="InterPro"/>
</dbReference>
<dbReference type="SUPFAM" id="SSF56954">
    <property type="entry name" value="Outer membrane efflux proteins (OEP)"/>
    <property type="match status" value="1"/>
</dbReference>
<organism evidence="8">
    <name type="scientific">marine metagenome</name>
    <dbReference type="NCBI Taxonomy" id="408172"/>
    <lineage>
        <taxon>unclassified sequences</taxon>
        <taxon>metagenomes</taxon>
        <taxon>ecological metagenomes</taxon>
    </lineage>
</organism>
<dbReference type="InterPro" id="IPR051906">
    <property type="entry name" value="TolC-like"/>
</dbReference>
<gene>
    <name evidence="8" type="ORF">METZ01_LOCUS140600</name>
</gene>
<accession>A0A381ZEP9</accession>
<dbReference type="GO" id="GO:0009279">
    <property type="term" value="C:cell outer membrane"/>
    <property type="evidence" value="ECO:0007669"/>
    <property type="project" value="UniProtKB-SubCell"/>
</dbReference>
<feature type="coiled-coil region" evidence="7">
    <location>
        <begin position="142"/>
        <end position="169"/>
    </location>
</feature>
<evidence type="ECO:0000256" key="3">
    <source>
        <dbReference type="ARBA" id="ARBA00022452"/>
    </source>
</evidence>
<dbReference type="PANTHER" id="PTHR30026:SF22">
    <property type="entry name" value="OUTER MEMBRANE EFFLUX PROTEIN"/>
    <property type="match status" value="1"/>
</dbReference>
<protein>
    <recommendedName>
        <fullName evidence="9">TolC family protein</fullName>
    </recommendedName>
</protein>
<keyword evidence="5" id="KW-0472">Membrane</keyword>
<comment type="subcellular location">
    <subcellularLocation>
        <location evidence="1">Cell outer membrane</location>
    </subcellularLocation>
</comment>
<dbReference type="PANTHER" id="PTHR30026">
    <property type="entry name" value="OUTER MEMBRANE PROTEIN TOLC"/>
    <property type="match status" value="1"/>
</dbReference>
<evidence type="ECO:0000256" key="2">
    <source>
        <dbReference type="ARBA" id="ARBA00022448"/>
    </source>
</evidence>
<dbReference type="EMBL" id="UINC01021037">
    <property type="protein sequence ID" value="SVA87746.1"/>
    <property type="molecule type" value="Genomic_DNA"/>
</dbReference>
<dbReference type="GO" id="GO:0015288">
    <property type="term" value="F:porin activity"/>
    <property type="evidence" value="ECO:0007669"/>
    <property type="project" value="TreeGrafter"/>
</dbReference>
<keyword evidence="4" id="KW-0812">Transmembrane</keyword>
<dbReference type="Pfam" id="PF02321">
    <property type="entry name" value="OEP"/>
    <property type="match status" value="1"/>
</dbReference>
<keyword evidence="6" id="KW-0998">Cell outer membrane</keyword>
<evidence type="ECO:0000256" key="1">
    <source>
        <dbReference type="ARBA" id="ARBA00004442"/>
    </source>
</evidence>
<evidence type="ECO:0000256" key="5">
    <source>
        <dbReference type="ARBA" id="ARBA00023136"/>
    </source>
</evidence>